<reference evidence="17" key="1">
    <citation type="journal article" date="1995" name="Gene">
        <title>Cloning and sequencing of the beta-glucosidase-encoding gene from Candida molischiana strain 35M5N.</title>
        <authorList>
            <person name="Janbon G."/>
            <person name="Magnet R."/>
            <person name="Arnaud A."/>
            <person name="Galzy P."/>
        </authorList>
    </citation>
    <scope>NUCLEOTIDE SEQUENCE</scope>
    <source>
        <strain evidence="17">35M5N</strain>
    </source>
</reference>
<dbReference type="PANTHER" id="PTHR42715:SF5">
    <property type="entry name" value="BETA-GLUCOSIDASE M-RELATED"/>
    <property type="match status" value="1"/>
</dbReference>
<evidence type="ECO:0000256" key="5">
    <source>
        <dbReference type="ARBA" id="ARBA00012744"/>
    </source>
</evidence>
<evidence type="ECO:0000256" key="12">
    <source>
        <dbReference type="ARBA" id="ARBA00023295"/>
    </source>
</evidence>
<dbReference type="Gene3D" id="3.40.50.1700">
    <property type="entry name" value="Glycoside hydrolase family 3 C-terminal domain"/>
    <property type="match status" value="1"/>
</dbReference>
<evidence type="ECO:0000256" key="10">
    <source>
        <dbReference type="ARBA" id="ARBA00023180"/>
    </source>
</evidence>
<dbReference type="PRINTS" id="PR00133">
    <property type="entry name" value="GLHYDRLASE3"/>
</dbReference>
<dbReference type="Pfam" id="PF14310">
    <property type="entry name" value="Fn3-like"/>
    <property type="match status" value="1"/>
</dbReference>
<keyword evidence="9" id="KW-0136">Cellulose degradation</keyword>
<organism evidence="17">
    <name type="scientific">Kuraishia capsulata</name>
    <dbReference type="NCBI Taxonomy" id="317047"/>
    <lineage>
        <taxon>Eukaryota</taxon>
        <taxon>Fungi</taxon>
        <taxon>Dikarya</taxon>
        <taxon>Ascomycota</taxon>
        <taxon>Saccharomycotina</taxon>
        <taxon>Pichiomycetes</taxon>
        <taxon>Pichiales</taxon>
        <taxon>Pichiaceae</taxon>
        <taxon>Kuraishia</taxon>
    </lineage>
</organism>
<dbReference type="PIR" id="JC4376">
    <property type="entry name" value="JC4376"/>
</dbReference>
<dbReference type="GO" id="GO:0005576">
    <property type="term" value="C:extracellular region"/>
    <property type="evidence" value="ECO:0007669"/>
    <property type="project" value="UniProtKB-SubCell"/>
</dbReference>
<keyword evidence="11 14" id="KW-0119">Carbohydrate metabolism</keyword>
<dbReference type="InterPro" id="IPR017853">
    <property type="entry name" value="GH"/>
</dbReference>
<evidence type="ECO:0000256" key="8">
    <source>
        <dbReference type="ARBA" id="ARBA00022801"/>
    </source>
</evidence>
<evidence type="ECO:0000256" key="1">
    <source>
        <dbReference type="ARBA" id="ARBA00000448"/>
    </source>
</evidence>
<evidence type="ECO:0000259" key="16">
    <source>
        <dbReference type="SMART" id="SM01217"/>
    </source>
</evidence>
<evidence type="ECO:0000256" key="14">
    <source>
        <dbReference type="RuleBase" id="RU361161"/>
    </source>
</evidence>
<proteinExistence type="inferred from homology"/>
<evidence type="ECO:0000256" key="15">
    <source>
        <dbReference type="SAM" id="SignalP"/>
    </source>
</evidence>
<protein>
    <recommendedName>
        <fullName evidence="5 14">beta-glucosidase</fullName>
        <ecNumber evidence="5 14">3.2.1.21</ecNumber>
    </recommendedName>
</protein>
<dbReference type="Pfam" id="PF01915">
    <property type="entry name" value="Glyco_hydro_3_C"/>
    <property type="match status" value="1"/>
</dbReference>
<dbReference type="GO" id="GO:0030245">
    <property type="term" value="P:cellulose catabolic process"/>
    <property type="evidence" value="ECO:0007669"/>
    <property type="project" value="UniProtKB-UniPathway"/>
</dbReference>
<dbReference type="FunFam" id="2.60.40.10:FF:000757">
    <property type="entry name" value="Beta-glucosidase G"/>
    <property type="match status" value="1"/>
</dbReference>
<keyword evidence="7 15" id="KW-0732">Signal</keyword>
<dbReference type="SUPFAM" id="SSF51445">
    <property type="entry name" value="(Trans)glycosidases"/>
    <property type="match status" value="1"/>
</dbReference>
<dbReference type="InterPro" id="IPR036962">
    <property type="entry name" value="Glyco_hydro_3_N_sf"/>
</dbReference>
<evidence type="ECO:0000256" key="6">
    <source>
        <dbReference type="ARBA" id="ARBA00022525"/>
    </source>
</evidence>
<comment type="similarity">
    <text evidence="4 14">Belongs to the glycosyl hydrolase 3 family.</text>
</comment>
<keyword evidence="13 14" id="KW-0624">Polysaccharide degradation</keyword>
<dbReference type="Gene3D" id="3.20.20.300">
    <property type="entry name" value="Glycoside hydrolase, family 3, N-terminal domain"/>
    <property type="match status" value="1"/>
</dbReference>
<feature type="signal peptide" evidence="15">
    <location>
        <begin position="1"/>
        <end position="16"/>
    </location>
</feature>
<name>Q12653_9ASCO</name>
<evidence type="ECO:0000256" key="7">
    <source>
        <dbReference type="ARBA" id="ARBA00022729"/>
    </source>
</evidence>
<dbReference type="InterPro" id="IPR036881">
    <property type="entry name" value="Glyco_hydro_3_C_sf"/>
</dbReference>
<dbReference type="EMBL" id="U16259">
    <property type="protein sequence ID" value="AAA91297.1"/>
    <property type="molecule type" value="Genomic_DNA"/>
</dbReference>
<dbReference type="SMART" id="SM01217">
    <property type="entry name" value="Fn3_like"/>
    <property type="match status" value="1"/>
</dbReference>
<dbReference type="InterPro" id="IPR001764">
    <property type="entry name" value="Glyco_hydro_3_N"/>
</dbReference>
<dbReference type="CAZy" id="GH3">
    <property type="family name" value="Glycoside Hydrolase Family 3"/>
</dbReference>
<evidence type="ECO:0000256" key="13">
    <source>
        <dbReference type="ARBA" id="ARBA00023326"/>
    </source>
</evidence>
<dbReference type="Gene3D" id="2.60.40.10">
    <property type="entry name" value="Immunoglobulins"/>
    <property type="match status" value="1"/>
</dbReference>
<dbReference type="UniPathway" id="UPA00696"/>
<dbReference type="Pfam" id="PF00933">
    <property type="entry name" value="Glyco_hydro_3"/>
    <property type="match status" value="1"/>
</dbReference>
<evidence type="ECO:0000313" key="17">
    <source>
        <dbReference type="EMBL" id="AAA91297.1"/>
    </source>
</evidence>
<evidence type="ECO:0000256" key="11">
    <source>
        <dbReference type="ARBA" id="ARBA00023277"/>
    </source>
</evidence>
<keyword evidence="12 14" id="KW-0326">Glycosidase</keyword>
<evidence type="ECO:0000256" key="4">
    <source>
        <dbReference type="ARBA" id="ARBA00005336"/>
    </source>
</evidence>
<dbReference type="EC" id="3.2.1.21" evidence="5 14"/>
<dbReference type="InterPro" id="IPR013783">
    <property type="entry name" value="Ig-like_fold"/>
</dbReference>
<dbReference type="InterPro" id="IPR002772">
    <property type="entry name" value="Glyco_hydro_3_C"/>
</dbReference>
<dbReference type="InterPro" id="IPR026891">
    <property type="entry name" value="Fn3-like"/>
</dbReference>
<keyword evidence="10" id="KW-0325">Glycoprotein</keyword>
<keyword evidence="8 14" id="KW-0378">Hydrolase</keyword>
<comment type="subcellular location">
    <subcellularLocation>
        <location evidence="2">Secreted</location>
    </subcellularLocation>
</comment>
<comment type="pathway">
    <text evidence="3 14">Glycan metabolism; cellulose degradation.</text>
</comment>
<sequence>MKSTIIILSVLAAATAKNISKAEMENLEHWWSYGRSDPVYPSPEISGLGDWQFAYQRAREIVALMTNEEKTNLTFGSSGDTGCSGMISDVPDVDFPGLCLQDAGNGVRGTDMVNAYASGLHVGASWNRQLAYDRAVYMGAEFRHKGVNVLLGPVVGPIGRVATGGRNWEGFTNDPYLAGALVYETTKGIQENVIACTKHFIGNEQETNRNPSGTYNQSVSANIDDKTMHELYLWPFQDSVRAGLGSIMGSYNRVNNSYACKNSKVLNGLLKSELGFQGFVVSDWGGQHTGIASANAGLDMAMPSSTYWEEGLIEAVKNGTVDQSRLDDMATRIIAAWYKYARLDDPGFGMPVSLAEDHELVDARDPAAASTIFQGAVEGHVLVKNENALPLKKPKYISLFGYDGVSTDVNTVGGGFSFFSFDVKAIENKTLISGGGSGTNTPSYVDAPFNAFVAKAREDNTFLSWDFTSAEPVANPASDACIDFINAAASEGYDRPNLADKYSDKLVEAVASQCSNTIVVIHNAGIRLVDNWIEHENVTGVILAHLPGQDTGTSLIEVLYGNQSPSGRLPYTVAKKASDYGGLLWPTEPEGDLDLYFPQSNFTEGVYIDYKYFIQKNITPRYEFGYGLTYTTFDYSELEVDAITNQSYLPPDCTIEEGGAKSLWDIVATVKFTVTNTGDVAAAEVPQLYVGIPNGPPKVLRGFDKKLIHPGQSEEFVFELTRRDLSTWDVVAQNWGLQAGTYQFYVGRSVFDVPLTSALVFTN</sequence>
<keyword evidence="6" id="KW-0964">Secreted</keyword>
<gene>
    <name evidence="17" type="primary">bgln</name>
</gene>
<dbReference type="SUPFAM" id="SSF52279">
    <property type="entry name" value="Beta-D-glucan exohydrolase, C-terminal domain"/>
    <property type="match status" value="1"/>
</dbReference>
<evidence type="ECO:0000256" key="9">
    <source>
        <dbReference type="ARBA" id="ARBA00023001"/>
    </source>
</evidence>
<dbReference type="PANTHER" id="PTHR42715">
    <property type="entry name" value="BETA-GLUCOSIDASE"/>
    <property type="match status" value="1"/>
</dbReference>
<dbReference type="AlphaFoldDB" id="Q12653"/>
<dbReference type="FunFam" id="3.20.20.300:FF:000002">
    <property type="entry name" value="Probable beta-glucosidase"/>
    <property type="match status" value="1"/>
</dbReference>
<feature type="domain" description="Fibronectin type III-like" evidence="16">
    <location>
        <begin position="684"/>
        <end position="750"/>
    </location>
</feature>
<dbReference type="GO" id="GO:0008422">
    <property type="term" value="F:beta-glucosidase activity"/>
    <property type="evidence" value="ECO:0007669"/>
    <property type="project" value="UniProtKB-EC"/>
</dbReference>
<dbReference type="PROSITE" id="PS00775">
    <property type="entry name" value="GLYCOSYL_HYDROL_F3"/>
    <property type="match status" value="1"/>
</dbReference>
<dbReference type="InterPro" id="IPR019800">
    <property type="entry name" value="Glyco_hydro_3_AS"/>
</dbReference>
<dbReference type="InterPro" id="IPR050288">
    <property type="entry name" value="Cellulose_deg_GH3"/>
</dbReference>
<accession>Q12653</accession>
<comment type="catalytic activity">
    <reaction evidence="1 14">
        <text>Hydrolysis of terminal, non-reducing beta-D-glucosyl residues with release of beta-D-glucose.</text>
        <dbReference type="EC" id="3.2.1.21"/>
    </reaction>
</comment>
<evidence type="ECO:0000256" key="2">
    <source>
        <dbReference type="ARBA" id="ARBA00004613"/>
    </source>
</evidence>
<evidence type="ECO:0000256" key="3">
    <source>
        <dbReference type="ARBA" id="ARBA00004987"/>
    </source>
</evidence>
<feature type="chain" id="PRO_5004180976" description="beta-glucosidase" evidence="15">
    <location>
        <begin position="17"/>
        <end position="763"/>
    </location>
</feature>